<dbReference type="InterPro" id="IPR015315">
    <property type="entry name" value="DUF1963"/>
</dbReference>
<evidence type="ECO:0008006" key="5">
    <source>
        <dbReference type="Google" id="ProtNLM"/>
    </source>
</evidence>
<keyword evidence="2" id="KW-1133">Transmembrane helix</keyword>
<dbReference type="AlphaFoldDB" id="A0A7X0F8Y1"/>
<dbReference type="Pfam" id="PF09234">
    <property type="entry name" value="DUF1963"/>
    <property type="match status" value="1"/>
</dbReference>
<keyword evidence="2" id="KW-0812">Transmembrane</keyword>
<feature type="region of interest" description="Disordered" evidence="1">
    <location>
        <begin position="67"/>
        <end position="89"/>
    </location>
</feature>
<dbReference type="Gene3D" id="2.30.320.10">
    <property type="entry name" value="YwqG-like"/>
    <property type="match status" value="2"/>
</dbReference>
<dbReference type="RefSeq" id="WP_184699810.1">
    <property type="nucleotide sequence ID" value="NZ_BAABEG010000001.1"/>
</dbReference>
<dbReference type="Proteomes" id="UP000536262">
    <property type="component" value="Unassembled WGS sequence"/>
</dbReference>
<evidence type="ECO:0000256" key="1">
    <source>
        <dbReference type="SAM" id="MobiDB-lite"/>
    </source>
</evidence>
<organism evidence="3 4">
    <name type="scientific">Aminobacter aganoensis</name>
    <dbReference type="NCBI Taxonomy" id="83264"/>
    <lineage>
        <taxon>Bacteria</taxon>
        <taxon>Pseudomonadati</taxon>
        <taxon>Pseudomonadota</taxon>
        <taxon>Alphaproteobacteria</taxon>
        <taxon>Hyphomicrobiales</taxon>
        <taxon>Phyllobacteriaceae</taxon>
        <taxon>Aminobacter</taxon>
    </lineage>
</organism>
<dbReference type="InterPro" id="IPR035948">
    <property type="entry name" value="YwqG-like_sf"/>
</dbReference>
<sequence>MATLVAQTLTRFLDSLPGGGVSNGVQGINTLLDFVLVSRIGMVPSAAVLALLTIVFTIQAYRRQHSGQQPTARPAVRQRTAKTAAPVMQAPSAERMAKAVARTNLKVPDRPLTEADRQFLIKLREDLSAQLVHEKQLIDAKGTEPLVVRLVPQIPLRDVERPRSWLGGEPAMAEHIPWPQIDGRNANFLGQICCADLPDDLWDGLGPREGWLAFFIHPTDYAVRVLHLGEMGPWRQGPDDLSIAGWSTSLPYGKSRLMPINDWPRWPVDLMPLRSGDPDPKLEGHSEAIHEIYRQGFDVASPEHRPFDRDTTLAMLEIAEARLAEYVTKDLITPIRQQLEQVSKSLALAEAAAEQPGNLAELRERAVTLPALIDARTKGQPMLEAALAQVRSVAERVRATSDQTQLSQDQIAAIVAELAKYDIIYPRTQQAPLTTHNGDGSLWTWDFECLRLDRARHAYSRSPDALPPAMRGYFEAIWKDEAVHEMAGMGHIPFLYVRQFDLDKDVTLLELPTSNLMGWMFGDVETLVLTISKKDLAAGRFDAVRTQVSN</sequence>
<evidence type="ECO:0000256" key="2">
    <source>
        <dbReference type="SAM" id="Phobius"/>
    </source>
</evidence>
<evidence type="ECO:0000313" key="3">
    <source>
        <dbReference type="EMBL" id="MBB6355180.1"/>
    </source>
</evidence>
<evidence type="ECO:0000313" key="4">
    <source>
        <dbReference type="Proteomes" id="UP000536262"/>
    </source>
</evidence>
<dbReference type="SUPFAM" id="SSF103032">
    <property type="entry name" value="Hypothetical protein YwqG"/>
    <property type="match status" value="1"/>
</dbReference>
<proteinExistence type="predicted"/>
<comment type="caution">
    <text evidence="3">The sequence shown here is derived from an EMBL/GenBank/DDBJ whole genome shotgun (WGS) entry which is preliminary data.</text>
</comment>
<feature type="transmembrane region" description="Helical" evidence="2">
    <location>
        <begin position="40"/>
        <end position="61"/>
    </location>
</feature>
<name>A0A7X0F8Y1_9HYPH</name>
<protein>
    <recommendedName>
        <fullName evidence="5">DUF1963 domain-containing protein</fullName>
    </recommendedName>
</protein>
<keyword evidence="4" id="KW-1185">Reference proteome</keyword>
<keyword evidence="2" id="KW-0472">Membrane</keyword>
<reference evidence="3 4" key="1">
    <citation type="submission" date="2020-08" db="EMBL/GenBank/DDBJ databases">
        <title>Genomic Encyclopedia of Type Strains, Phase IV (KMG-IV): sequencing the most valuable type-strain genomes for metagenomic binning, comparative biology and taxonomic classification.</title>
        <authorList>
            <person name="Goeker M."/>
        </authorList>
    </citation>
    <scope>NUCLEOTIDE SEQUENCE [LARGE SCALE GENOMIC DNA]</scope>
    <source>
        <strain evidence="3 4">DSM 7051</strain>
    </source>
</reference>
<dbReference type="EMBL" id="JACHOU010000006">
    <property type="protein sequence ID" value="MBB6355180.1"/>
    <property type="molecule type" value="Genomic_DNA"/>
</dbReference>
<accession>A0A7X0F8Y1</accession>
<gene>
    <name evidence="3" type="ORF">GGR00_002979</name>
</gene>